<gene>
    <name evidence="10 14" type="primary">dxs</name>
    <name evidence="13" type="ORF">EXM65_00225</name>
    <name evidence="14" type="ORF">FC774_02365</name>
    <name evidence="15" type="ORF">FDB51_00520</name>
</gene>
<evidence type="ECO:0000313" key="17">
    <source>
        <dbReference type="Proteomes" id="UP000473681"/>
    </source>
</evidence>
<dbReference type="GO" id="GO:0005829">
    <property type="term" value="C:cytosol"/>
    <property type="evidence" value="ECO:0007669"/>
    <property type="project" value="TreeGrafter"/>
</dbReference>
<dbReference type="GO" id="GO:0000287">
    <property type="term" value="F:magnesium ion binding"/>
    <property type="evidence" value="ECO:0007669"/>
    <property type="project" value="UniProtKB-UniRule"/>
</dbReference>
<evidence type="ECO:0000256" key="2">
    <source>
        <dbReference type="ARBA" id="ARBA00011081"/>
    </source>
</evidence>
<feature type="binding site" evidence="10">
    <location>
        <begin position="147"/>
        <end position="148"/>
    </location>
    <ligand>
        <name>thiamine diphosphate</name>
        <dbReference type="ChEBI" id="CHEBI:58937"/>
    </ligand>
</feature>
<dbReference type="Proteomes" id="UP000476820">
    <property type="component" value="Unassembled WGS sequence"/>
</dbReference>
<accession>A0A0C2NPJ3</accession>
<keyword evidence="5 10" id="KW-0479">Metal-binding</keyword>
<dbReference type="EMBL" id="SGKU01000001">
    <property type="protein sequence ID" value="NFA41028.1"/>
    <property type="molecule type" value="Genomic_DNA"/>
</dbReference>
<dbReference type="AlphaFoldDB" id="A0A0C2NPJ3"/>
<dbReference type="InterPro" id="IPR029061">
    <property type="entry name" value="THDP-binding"/>
</dbReference>
<dbReference type="Pfam" id="PF02780">
    <property type="entry name" value="Transketolase_C"/>
    <property type="match status" value="1"/>
</dbReference>
<dbReference type="CDD" id="cd07033">
    <property type="entry name" value="TPP_PYR_DXS_TK_like"/>
    <property type="match status" value="1"/>
</dbReference>
<feature type="binding site" evidence="10">
    <location>
        <begin position="115"/>
        <end position="117"/>
    </location>
    <ligand>
        <name>thiamine diphosphate</name>
        <dbReference type="ChEBI" id="CHEBI:58937"/>
    </ligand>
</feature>
<evidence type="ECO:0000256" key="7">
    <source>
        <dbReference type="ARBA" id="ARBA00022977"/>
    </source>
</evidence>
<evidence type="ECO:0000259" key="12">
    <source>
        <dbReference type="SMART" id="SM00861"/>
    </source>
</evidence>
<dbReference type="Pfam" id="PF02779">
    <property type="entry name" value="Transket_pyr"/>
    <property type="match status" value="1"/>
</dbReference>
<dbReference type="PROSITE" id="PS00801">
    <property type="entry name" value="TRANSKETOLASE_1"/>
    <property type="match status" value="1"/>
</dbReference>
<dbReference type="HAMAP" id="MF_00315">
    <property type="entry name" value="DXP_synth"/>
    <property type="match status" value="1"/>
</dbReference>
<feature type="binding site" evidence="10">
    <location>
        <position position="285"/>
    </location>
    <ligand>
        <name>thiamine diphosphate</name>
        <dbReference type="ChEBI" id="CHEBI:58937"/>
    </ligand>
</feature>
<dbReference type="InterPro" id="IPR009014">
    <property type="entry name" value="Transketo_C/PFOR_II"/>
</dbReference>
<name>A0A0C2NPJ3_CLOBO</name>
<dbReference type="SMART" id="SM00861">
    <property type="entry name" value="Transket_pyr"/>
    <property type="match status" value="1"/>
</dbReference>
<comment type="caution">
    <text evidence="14">The sequence shown here is derived from an EMBL/GenBank/DDBJ whole genome shotgun (WGS) entry which is preliminary data.</text>
</comment>
<evidence type="ECO:0000256" key="8">
    <source>
        <dbReference type="ARBA" id="ARBA00023052"/>
    </source>
</evidence>
<feature type="binding site" evidence="10">
    <location>
        <position position="365"/>
    </location>
    <ligand>
        <name>thiamine diphosphate</name>
        <dbReference type="ChEBI" id="CHEBI:58937"/>
    </ligand>
</feature>
<feature type="region of interest" description="Disordered" evidence="11">
    <location>
        <begin position="289"/>
        <end position="310"/>
    </location>
</feature>
<dbReference type="Gene3D" id="3.40.50.970">
    <property type="match status" value="2"/>
</dbReference>
<sequence>MKSLLDSLNFPKDLKNLSDSDTEILSKEIRQFLIESVSKTGGHLSSNLGVVELTLSLMKSFDFEKDKIVWDVGHQSYVYKILTGRKDGFKNLRQFNGLSGFPKRNESKYDYFDTGHSSTSISAGLGMARARDLKGEKYTVVSVIGDGALTGGMALEALNDVGFRKTKMVIILNDNQMSISVNVGGLSRYLNKLRMGETYNRLKTNINTSLGSSDLGKDLISKMSKVKDSIKQLVVPSMFFENMGVKYIGPIDGHDIKAMNEVFSKVKDIEGPVIIHTVTQKGRGYSLAEKSPSKYHGIPPSNDKKEEPNKACRDSYSKAFGNALIDIAKEEKEVVAITAAMPDGTGLKDFATTYPERFFDVGIAEQHAVTLAAGMAANGLKPVFAVYSTFLQRGFDQVIHDVCIQDLPVTFAIDRAGIVGDDGETHQGIMDVSYLSMMPNMTIVAPKCTEEIPSMLRWAIKKNSPVAIRYPRGKDIVCNLDALQEISYGKWEVVSEGKKICIIASGRMLQHALLAKEILKEKGIDPKIVNATFIKPIDKCLLENLKEDGYDILTIEDNIICGGLGISILEYLNYIDYNGNMKLLGYNDEFIPQGNVEILYKTYGLDPVSISNTILKFYN</sequence>
<dbReference type="GO" id="GO:0009228">
    <property type="term" value="P:thiamine biosynthetic process"/>
    <property type="evidence" value="ECO:0007669"/>
    <property type="project" value="UniProtKB-UniRule"/>
</dbReference>
<evidence type="ECO:0000313" key="15">
    <source>
        <dbReference type="EMBL" id="NFN33635.1"/>
    </source>
</evidence>
<comment type="cofactor">
    <cofactor evidence="10">
        <name>thiamine diphosphate</name>
        <dbReference type="ChEBI" id="CHEBI:58937"/>
    </cofactor>
    <text evidence="10">Binds 1 thiamine pyrophosphate per subunit.</text>
</comment>
<reference evidence="17 18" key="2">
    <citation type="submission" date="2019-04" db="EMBL/GenBank/DDBJ databases">
        <title>Genome sequencing of Clostridium botulinum Groups I-IV and Clostridium butyricum.</title>
        <authorList>
            <person name="Brunt J."/>
            <person name="Van Vliet A.H.M."/>
            <person name="Stringer S.C."/>
            <person name="Carter A.T."/>
            <person name="Peck M.W."/>
        </authorList>
    </citation>
    <scope>NUCLEOTIDE SEQUENCE [LARGE SCALE GENOMIC DNA]</scope>
    <source>
        <strain evidence="14 18">1605</strain>
        <strain evidence="15 17">CB-K-33E</strain>
    </source>
</reference>
<proteinExistence type="inferred from homology"/>
<dbReference type="PANTHER" id="PTHR43322:SF5">
    <property type="entry name" value="1-DEOXY-D-XYLULOSE-5-PHOSPHATE SYNTHASE, CHLOROPLASTIC"/>
    <property type="match status" value="1"/>
</dbReference>
<evidence type="ECO:0000256" key="4">
    <source>
        <dbReference type="ARBA" id="ARBA00022679"/>
    </source>
</evidence>
<dbReference type="Pfam" id="PF13292">
    <property type="entry name" value="DXP_synthase_N"/>
    <property type="match status" value="1"/>
</dbReference>
<dbReference type="EMBL" id="SWVK01000001">
    <property type="protein sequence ID" value="NFN33635.1"/>
    <property type="molecule type" value="Genomic_DNA"/>
</dbReference>
<dbReference type="InterPro" id="IPR049557">
    <property type="entry name" value="Transketolase_CS"/>
</dbReference>
<comment type="catalytic activity">
    <reaction evidence="10">
        <text>D-glyceraldehyde 3-phosphate + pyruvate + H(+) = 1-deoxy-D-xylulose 5-phosphate + CO2</text>
        <dbReference type="Rhea" id="RHEA:12605"/>
        <dbReference type="ChEBI" id="CHEBI:15361"/>
        <dbReference type="ChEBI" id="CHEBI:15378"/>
        <dbReference type="ChEBI" id="CHEBI:16526"/>
        <dbReference type="ChEBI" id="CHEBI:57792"/>
        <dbReference type="ChEBI" id="CHEBI:59776"/>
        <dbReference type="EC" id="2.2.1.7"/>
    </reaction>
</comment>
<dbReference type="InterPro" id="IPR033248">
    <property type="entry name" value="Transketolase_C"/>
</dbReference>
<feature type="binding site" evidence="10">
    <location>
        <position position="175"/>
    </location>
    <ligand>
        <name>Mg(2+)</name>
        <dbReference type="ChEBI" id="CHEBI:18420"/>
    </ligand>
</feature>
<dbReference type="Proteomes" id="UP000472355">
    <property type="component" value="Unassembled WGS sequence"/>
</dbReference>
<evidence type="ECO:0000256" key="6">
    <source>
        <dbReference type="ARBA" id="ARBA00022842"/>
    </source>
</evidence>
<organism evidence="14 18">
    <name type="scientific">Clostridium botulinum</name>
    <dbReference type="NCBI Taxonomy" id="1491"/>
    <lineage>
        <taxon>Bacteria</taxon>
        <taxon>Bacillati</taxon>
        <taxon>Bacillota</taxon>
        <taxon>Clostridia</taxon>
        <taxon>Eubacteriales</taxon>
        <taxon>Clostridiaceae</taxon>
        <taxon>Clostridium</taxon>
    </lineage>
</organism>
<comment type="cofactor">
    <cofactor evidence="10">
        <name>Mg(2+)</name>
        <dbReference type="ChEBI" id="CHEBI:18420"/>
    </cofactor>
    <text evidence="10">Binds 1 Mg(2+) ion per subunit.</text>
</comment>
<keyword evidence="9 10" id="KW-0414">Isoprene biosynthesis</keyword>
<comment type="similarity">
    <text evidence="2 10">Belongs to the transketolase family. DXPS subfamily.</text>
</comment>
<dbReference type="UniPathway" id="UPA00064">
    <property type="reaction ID" value="UER00091"/>
</dbReference>
<comment type="function">
    <text evidence="10">Catalyzes the acyloin condensation reaction between C atoms 2 and 3 of pyruvate and glyceraldehyde 3-phosphate to yield 1-deoxy-D-xylulose-5-phosphate (DXP).</text>
</comment>
<dbReference type="EMBL" id="SWOV01000004">
    <property type="protein sequence ID" value="NFF86750.1"/>
    <property type="molecule type" value="Genomic_DNA"/>
</dbReference>
<reference evidence="13 16" key="1">
    <citation type="submission" date="2019-02" db="EMBL/GenBank/DDBJ databases">
        <title>Genome sequencing of Clostridium botulinum clinical isolates.</title>
        <authorList>
            <person name="Brunt J."/>
            <person name="Van Vliet A.H.M."/>
            <person name="Stringer S.C."/>
            <person name="Grant K.A."/>
            <person name="Carter A.C."/>
            <person name="Peck M.W."/>
        </authorList>
    </citation>
    <scope>NUCLEOTIDE SEQUENCE [LARGE SCALE GENOMIC DNA]</scope>
    <source>
        <strain evidence="13 16">H113700579</strain>
    </source>
</reference>
<evidence type="ECO:0000256" key="1">
    <source>
        <dbReference type="ARBA" id="ARBA00004980"/>
    </source>
</evidence>
<evidence type="ECO:0000313" key="16">
    <source>
        <dbReference type="Proteomes" id="UP000472355"/>
    </source>
</evidence>
<evidence type="ECO:0000313" key="13">
    <source>
        <dbReference type="EMBL" id="NFA41028.1"/>
    </source>
</evidence>
<dbReference type="NCBIfam" id="TIGR00204">
    <property type="entry name" value="dxs"/>
    <property type="match status" value="1"/>
</dbReference>
<dbReference type="GO" id="GO:0008661">
    <property type="term" value="F:1-deoxy-D-xylulose-5-phosphate synthase activity"/>
    <property type="evidence" value="ECO:0007669"/>
    <property type="project" value="UniProtKB-UniRule"/>
</dbReference>
<keyword evidence="6 10" id="KW-0460">Magnesium</keyword>
<keyword evidence="7 10" id="KW-0784">Thiamine biosynthesis</keyword>
<dbReference type="RefSeq" id="WP_041084602.1">
    <property type="nucleotide sequence ID" value="NZ_JACBBZ010000003.1"/>
</dbReference>
<dbReference type="PANTHER" id="PTHR43322">
    <property type="entry name" value="1-D-DEOXYXYLULOSE 5-PHOSPHATE SYNTHASE-RELATED"/>
    <property type="match status" value="1"/>
</dbReference>
<evidence type="ECO:0000256" key="9">
    <source>
        <dbReference type="ARBA" id="ARBA00023229"/>
    </source>
</evidence>
<dbReference type="GO" id="GO:0019288">
    <property type="term" value="P:isopentenyl diphosphate biosynthetic process, methylerythritol 4-phosphate pathway"/>
    <property type="evidence" value="ECO:0007669"/>
    <property type="project" value="TreeGrafter"/>
</dbReference>
<dbReference type="SUPFAM" id="SSF52922">
    <property type="entry name" value="TK C-terminal domain-like"/>
    <property type="match status" value="1"/>
</dbReference>
<dbReference type="GO" id="GO:0030976">
    <property type="term" value="F:thiamine pyrophosphate binding"/>
    <property type="evidence" value="ECO:0007669"/>
    <property type="project" value="UniProtKB-UniRule"/>
</dbReference>
<keyword evidence="8 10" id="KW-0786">Thiamine pyrophosphate</keyword>
<evidence type="ECO:0000313" key="14">
    <source>
        <dbReference type="EMBL" id="NFF86750.1"/>
    </source>
</evidence>
<dbReference type="OrthoDB" id="9803371at2"/>
<dbReference type="Gene3D" id="3.40.50.920">
    <property type="match status" value="1"/>
</dbReference>
<dbReference type="Proteomes" id="UP000473681">
    <property type="component" value="Unassembled WGS sequence"/>
</dbReference>
<evidence type="ECO:0000313" key="18">
    <source>
        <dbReference type="Proteomes" id="UP000476820"/>
    </source>
</evidence>
<dbReference type="SUPFAM" id="SSF52518">
    <property type="entry name" value="Thiamin diphosphate-binding fold (THDP-binding)"/>
    <property type="match status" value="2"/>
</dbReference>
<feature type="binding site" evidence="10">
    <location>
        <position position="175"/>
    </location>
    <ligand>
        <name>thiamine diphosphate</name>
        <dbReference type="ChEBI" id="CHEBI:58937"/>
    </ligand>
</feature>
<keyword evidence="4 10" id="KW-0808">Transferase</keyword>
<evidence type="ECO:0000256" key="3">
    <source>
        <dbReference type="ARBA" id="ARBA00011738"/>
    </source>
</evidence>
<dbReference type="InterPro" id="IPR005475">
    <property type="entry name" value="Transketolase-like_Pyr-bd"/>
</dbReference>
<feature type="binding site" evidence="10">
    <location>
        <position position="146"/>
    </location>
    <ligand>
        <name>Mg(2+)</name>
        <dbReference type="ChEBI" id="CHEBI:18420"/>
    </ligand>
</feature>
<evidence type="ECO:0000256" key="5">
    <source>
        <dbReference type="ARBA" id="ARBA00022723"/>
    </source>
</evidence>
<evidence type="ECO:0000256" key="10">
    <source>
        <dbReference type="HAMAP-Rule" id="MF_00315"/>
    </source>
</evidence>
<comment type="pathway">
    <text evidence="1 10">Metabolic intermediate biosynthesis; 1-deoxy-D-xylulose 5-phosphate biosynthesis; 1-deoxy-D-xylulose 5-phosphate from D-glyceraldehyde 3-phosphate and pyruvate: step 1/1.</text>
</comment>
<dbReference type="EC" id="2.2.1.7" evidence="10"/>
<dbReference type="FunFam" id="3.40.50.970:FF:000005">
    <property type="entry name" value="1-deoxy-D-xylulose-5-phosphate synthase"/>
    <property type="match status" value="1"/>
</dbReference>
<dbReference type="NCBIfam" id="NF003933">
    <property type="entry name" value="PRK05444.2-2"/>
    <property type="match status" value="1"/>
</dbReference>
<comment type="subunit">
    <text evidence="3 10">Homodimer.</text>
</comment>
<evidence type="ECO:0000256" key="11">
    <source>
        <dbReference type="SAM" id="MobiDB-lite"/>
    </source>
</evidence>
<feature type="binding site" evidence="10">
    <location>
        <position position="74"/>
    </location>
    <ligand>
        <name>thiamine diphosphate</name>
        <dbReference type="ChEBI" id="CHEBI:58937"/>
    </ligand>
</feature>
<dbReference type="CDD" id="cd02007">
    <property type="entry name" value="TPP_DXS"/>
    <property type="match status" value="1"/>
</dbReference>
<dbReference type="GO" id="GO:0016114">
    <property type="term" value="P:terpenoid biosynthetic process"/>
    <property type="evidence" value="ECO:0007669"/>
    <property type="project" value="UniProtKB-UniRule"/>
</dbReference>
<dbReference type="InterPro" id="IPR005477">
    <property type="entry name" value="Dxylulose-5-P_synthase"/>
</dbReference>
<protein>
    <recommendedName>
        <fullName evidence="10">1-deoxy-D-xylulose-5-phosphate synthase</fullName>
        <ecNumber evidence="10">2.2.1.7</ecNumber>
    </recommendedName>
    <alternativeName>
        <fullName evidence="10">1-deoxyxylulose-5-phosphate synthase</fullName>
        <shortName evidence="10">DXP synthase</shortName>
        <shortName evidence="10">DXPS</shortName>
    </alternativeName>
</protein>
<feature type="domain" description="Transketolase-like pyrimidine-binding" evidence="12">
    <location>
        <begin position="314"/>
        <end position="477"/>
    </location>
</feature>